<dbReference type="Proteomes" id="UP001152888">
    <property type="component" value="Unassembled WGS sequence"/>
</dbReference>
<keyword evidence="1" id="KW-1133">Transmembrane helix</keyword>
<organism evidence="2 3">
    <name type="scientific">Acanthoscelides obtectus</name>
    <name type="common">Bean weevil</name>
    <name type="synonym">Bruchus obtectus</name>
    <dbReference type="NCBI Taxonomy" id="200917"/>
    <lineage>
        <taxon>Eukaryota</taxon>
        <taxon>Metazoa</taxon>
        <taxon>Ecdysozoa</taxon>
        <taxon>Arthropoda</taxon>
        <taxon>Hexapoda</taxon>
        <taxon>Insecta</taxon>
        <taxon>Pterygota</taxon>
        <taxon>Neoptera</taxon>
        <taxon>Endopterygota</taxon>
        <taxon>Coleoptera</taxon>
        <taxon>Polyphaga</taxon>
        <taxon>Cucujiformia</taxon>
        <taxon>Chrysomeloidea</taxon>
        <taxon>Chrysomelidae</taxon>
        <taxon>Bruchinae</taxon>
        <taxon>Bruchini</taxon>
        <taxon>Acanthoscelides</taxon>
    </lineage>
</organism>
<evidence type="ECO:0000256" key="1">
    <source>
        <dbReference type="SAM" id="Phobius"/>
    </source>
</evidence>
<comment type="caution">
    <text evidence="2">The sequence shown here is derived from an EMBL/GenBank/DDBJ whole genome shotgun (WGS) entry which is preliminary data.</text>
</comment>
<proteinExistence type="predicted"/>
<dbReference type="AlphaFoldDB" id="A0A9P0PVW4"/>
<evidence type="ECO:0000313" key="3">
    <source>
        <dbReference type="Proteomes" id="UP001152888"/>
    </source>
</evidence>
<keyword evidence="3" id="KW-1185">Reference proteome</keyword>
<feature type="transmembrane region" description="Helical" evidence="1">
    <location>
        <begin position="82"/>
        <end position="101"/>
    </location>
</feature>
<gene>
    <name evidence="2" type="ORF">ACAOBT_LOCUS25876</name>
</gene>
<accession>A0A9P0PVW4</accession>
<name>A0A9P0PVW4_ACAOB</name>
<reference evidence="2" key="1">
    <citation type="submission" date="2022-03" db="EMBL/GenBank/DDBJ databases">
        <authorList>
            <person name="Sayadi A."/>
        </authorList>
    </citation>
    <scope>NUCLEOTIDE SEQUENCE</scope>
</reference>
<dbReference type="EMBL" id="CAKOFQ010007429">
    <property type="protein sequence ID" value="CAH2000921.1"/>
    <property type="molecule type" value="Genomic_DNA"/>
</dbReference>
<evidence type="ECO:0000313" key="2">
    <source>
        <dbReference type="EMBL" id="CAH2000921.1"/>
    </source>
</evidence>
<sequence>MNSYRLFNLIGGGSDDSCIMRGDELSNALPTQATTYSFDANTNYSRLFSADSCIIRSDELSNALQWETLTFSLDAKTKCIRLLFAAIIAVLIVAFCSSKTVKSLE</sequence>
<keyword evidence="1" id="KW-0472">Membrane</keyword>
<protein>
    <submittedName>
        <fullName evidence="2">Uncharacterized protein</fullName>
    </submittedName>
</protein>
<keyword evidence="1" id="KW-0812">Transmembrane</keyword>